<reference evidence="2" key="2">
    <citation type="submission" date="2016-11" db="UniProtKB">
        <authorList>
            <consortium name="WormBaseParasite"/>
        </authorList>
    </citation>
    <scope>IDENTIFICATION</scope>
</reference>
<evidence type="ECO:0000313" key="1">
    <source>
        <dbReference type="Proteomes" id="UP000095285"/>
    </source>
</evidence>
<dbReference type="Proteomes" id="UP000095285">
    <property type="component" value="Unassembled WGS sequence"/>
</dbReference>
<protein>
    <submittedName>
        <fullName evidence="2">Conjugal transfer protein TraN</fullName>
    </submittedName>
</protein>
<accession>A0A1I7VWS2</accession>
<organism evidence="1 2">
    <name type="scientific">Loa loa</name>
    <name type="common">Eye worm</name>
    <name type="synonym">Filaria loa</name>
    <dbReference type="NCBI Taxonomy" id="7209"/>
    <lineage>
        <taxon>Eukaryota</taxon>
        <taxon>Metazoa</taxon>
        <taxon>Ecdysozoa</taxon>
        <taxon>Nematoda</taxon>
        <taxon>Chromadorea</taxon>
        <taxon>Rhabditida</taxon>
        <taxon>Spirurina</taxon>
        <taxon>Spiruromorpha</taxon>
        <taxon>Filarioidea</taxon>
        <taxon>Onchocercidae</taxon>
        <taxon>Loa</taxon>
    </lineage>
</organism>
<reference evidence="1" key="1">
    <citation type="submission" date="2012-04" db="EMBL/GenBank/DDBJ databases">
        <title>The Genome Sequence of Loa loa.</title>
        <authorList>
            <consortium name="The Broad Institute Genome Sequencing Platform"/>
            <consortium name="Broad Institute Genome Sequencing Center for Infectious Disease"/>
            <person name="Nutman T.B."/>
            <person name="Fink D.L."/>
            <person name="Russ C."/>
            <person name="Young S."/>
            <person name="Zeng Q."/>
            <person name="Gargeya S."/>
            <person name="Alvarado L."/>
            <person name="Berlin A."/>
            <person name="Chapman S.B."/>
            <person name="Chen Z."/>
            <person name="Freedman E."/>
            <person name="Gellesch M."/>
            <person name="Goldberg J."/>
            <person name="Griggs A."/>
            <person name="Gujja S."/>
            <person name="Heilman E.R."/>
            <person name="Heiman D."/>
            <person name="Howarth C."/>
            <person name="Mehta T."/>
            <person name="Neiman D."/>
            <person name="Pearson M."/>
            <person name="Roberts A."/>
            <person name="Saif S."/>
            <person name="Shea T."/>
            <person name="Shenoy N."/>
            <person name="Sisk P."/>
            <person name="Stolte C."/>
            <person name="Sykes S."/>
            <person name="White J."/>
            <person name="Yandava C."/>
            <person name="Haas B."/>
            <person name="Henn M.R."/>
            <person name="Nusbaum C."/>
            <person name="Birren B."/>
        </authorList>
    </citation>
    <scope>NUCLEOTIDE SEQUENCE [LARGE SCALE GENOMIC DNA]</scope>
</reference>
<name>A0A1I7VWS2_LOALO</name>
<dbReference type="WBParaSite" id="EN70_7141">
    <property type="protein sequence ID" value="EN70_7141"/>
    <property type="gene ID" value="EN70_7141"/>
</dbReference>
<sequence length="58" mass="6900">DKVDRTKEIAIRNEANIEKVFEAHIQKHQKTCKTNLSDYSNNRCNCQIKQKILEVKRQ</sequence>
<evidence type="ECO:0000313" key="2">
    <source>
        <dbReference type="WBParaSite" id="EN70_7141"/>
    </source>
</evidence>
<dbReference type="AlphaFoldDB" id="A0A1I7VWS2"/>
<keyword evidence="1" id="KW-1185">Reference proteome</keyword>
<proteinExistence type="predicted"/>